<evidence type="ECO:0000313" key="2">
    <source>
        <dbReference type="EMBL" id="GLK71864.1"/>
    </source>
</evidence>
<evidence type="ECO:0000313" key="3">
    <source>
        <dbReference type="Proteomes" id="UP001143370"/>
    </source>
</evidence>
<keyword evidence="3" id="KW-1185">Reference proteome</keyword>
<reference evidence="2" key="1">
    <citation type="journal article" date="2014" name="Int. J. Syst. Evol. Microbiol.">
        <title>Complete genome sequence of Corynebacterium casei LMG S-19264T (=DSM 44701T), isolated from a smear-ripened cheese.</title>
        <authorList>
            <consortium name="US DOE Joint Genome Institute (JGI-PGF)"/>
            <person name="Walter F."/>
            <person name="Albersmeier A."/>
            <person name="Kalinowski J."/>
            <person name="Ruckert C."/>
        </authorList>
    </citation>
    <scope>NUCLEOTIDE SEQUENCE</scope>
    <source>
        <strain evidence="2">VKM B-2484</strain>
    </source>
</reference>
<reference evidence="2" key="2">
    <citation type="submission" date="2023-01" db="EMBL/GenBank/DDBJ databases">
        <authorList>
            <person name="Sun Q."/>
            <person name="Evtushenko L."/>
        </authorList>
    </citation>
    <scope>NUCLEOTIDE SEQUENCE</scope>
    <source>
        <strain evidence="2">VKM B-2484</strain>
    </source>
</reference>
<dbReference type="Proteomes" id="UP001143370">
    <property type="component" value="Unassembled WGS sequence"/>
</dbReference>
<dbReference type="RefSeq" id="WP_271188634.1">
    <property type="nucleotide sequence ID" value="NZ_BSFJ01000007.1"/>
</dbReference>
<feature type="region of interest" description="Disordered" evidence="1">
    <location>
        <begin position="1"/>
        <end position="41"/>
    </location>
</feature>
<gene>
    <name evidence="2" type="ORF">GCM10017643_19800</name>
</gene>
<name>A0A9W6J9H1_9HYPH</name>
<dbReference type="AlphaFoldDB" id="A0A9W6J9H1"/>
<sequence length="41" mass="4517">MAKQQRSNREAKKPKKTKDPVTVPSLAKGLSTPITLPKKKS</sequence>
<protein>
    <submittedName>
        <fullName evidence="2">Uncharacterized protein</fullName>
    </submittedName>
</protein>
<comment type="caution">
    <text evidence="2">The sequence shown here is derived from an EMBL/GenBank/DDBJ whole genome shotgun (WGS) entry which is preliminary data.</text>
</comment>
<accession>A0A9W6J9H1</accession>
<evidence type="ECO:0000256" key="1">
    <source>
        <dbReference type="SAM" id="MobiDB-lite"/>
    </source>
</evidence>
<proteinExistence type="predicted"/>
<dbReference type="EMBL" id="BSFJ01000007">
    <property type="protein sequence ID" value="GLK71864.1"/>
    <property type="molecule type" value="Genomic_DNA"/>
</dbReference>
<organism evidence="2 3">
    <name type="scientific">Ancylobacter dichloromethanicus</name>
    <dbReference type="NCBI Taxonomy" id="518825"/>
    <lineage>
        <taxon>Bacteria</taxon>
        <taxon>Pseudomonadati</taxon>
        <taxon>Pseudomonadota</taxon>
        <taxon>Alphaproteobacteria</taxon>
        <taxon>Hyphomicrobiales</taxon>
        <taxon>Xanthobacteraceae</taxon>
        <taxon>Ancylobacter</taxon>
    </lineage>
</organism>